<dbReference type="GO" id="GO:0003677">
    <property type="term" value="F:DNA binding"/>
    <property type="evidence" value="ECO:0007669"/>
    <property type="project" value="UniProtKB-KW"/>
</dbReference>
<evidence type="ECO:0000313" key="3">
    <source>
        <dbReference type="EMBL" id="TCK93217.1"/>
    </source>
</evidence>
<protein>
    <submittedName>
        <fullName evidence="3">DNA-binding PucR family transcriptional regulator</fullName>
    </submittedName>
</protein>
<dbReference type="Pfam" id="PF07905">
    <property type="entry name" value="PucR"/>
    <property type="match status" value="1"/>
</dbReference>
<comment type="caution">
    <text evidence="3">The sequence shown here is derived from an EMBL/GenBank/DDBJ whole genome shotgun (WGS) entry which is preliminary data.</text>
</comment>
<dbReference type="OrthoDB" id="143422at2"/>
<keyword evidence="4" id="KW-1185">Reference proteome</keyword>
<dbReference type="PANTHER" id="PTHR33744:SF1">
    <property type="entry name" value="DNA-BINDING TRANSCRIPTIONAL ACTIVATOR ADER"/>
    <property type="match status" value="1"/>
</dbReference>
<dbReference type="InterPro" id="IPR051448">
    <property type="entry name" value="CdaR-like_regulators"/>
</dbReference>
<dbReference type="InterPro" id="IPR042070">
    <property type="entry name" value="PucR_C-HTH_sf"/>
</dbReference>
<dbReference type="Proteomes" id="UP000294545">
    <property type="component" value="Unassembled WGS sequence"/>
</dbReference>
<dbReference type="AlphaFoldDB" id="A0A4R1MKX3"/>
<name>A0A4R1MKX3_9FIRM</name>
<dbReference type="Pfam" id="PF13556">
    <property type="entry name" value="HTH_30"/>
    <property type="match status" value="1"/>
</dbReference>
<gene>
    <name evidence="3" type="ORF">EDC19_1408</name>
</gene>
<dbReference type="EMBL" id="SMGQ01000012">
    <property type="protein sequence ID" value="TCK93217.1"/>
    <property type="molecule type" value="Genomic_DNA"/>
</dbReference>
<feature type="domain" description="PucR C-terminal helix-turn-helix" evidence="2">
    <location>
        <begin position="323"/>
        <end position="379"/>
    </location>
</feature>
<reference evidence="3 4" key="1">
    <citation type="submission" date="2019-03" db="EMBL/GenBank/DDBJ databases">
        <title>Genomic Encyclopedia of Type Strains, Phase IV (KMG-IV): sequencing the most valuable type-strain genomes for metagenomic binning, comparative biology and taxonomic classification.</title>
        <authorList>
            <person name="Goeker M."/>
        </authorList>
    </citation>
    <scope>NUCLEOTIDE SEQUENCE [LARGE SCALE GENOMIC DNA]</scope>
    <source>
        <strain evidence="3 4">DSM 24176</strain>
    </source>
</reference>
<evidence type="ECO:0000313" key="4">
    <source>
        <dbReference type="Proteomes" id="UP000294545"/>
    </source>
</evidence>
<accession>A0A4R1MKX3</accession>
<evidence type="ECO:0000259" key="1">
    <source>
        <dbReference type="Pfam" id="PF07905"/>
    </source>
</evidence>
<dbReference type="Gene3D" id="1.10.10.2840">
    <property type="entry name" value="PucR C-terminal helix-turn-helix domain"/>
    <property type="match status" value="1"/>
</dbReference>
<organism evidence="3 4">
    <name type="scientific">Natranaerovirga hydrolytica</name>
    <dbReference type="NCBI Taxonomy" id="680378"/>
    <lineage>
        <taxon>Bacteria</taxon>
        <taxon>Bacillati</taxon>
        <taxon>Bacillota</taxon>
        <taxon>Clostridia</taxon>
        <taxon>Lachnospirales</taxon>
        <taxon>Natranaerovirgaceae</taxon>
        <taxon>Natranaerovirga</taxon>
    </lineage>
</organism>
<dbReference type="InterPro" id="IPR025736">
    <property type="entry name" value="PucR_C-HTH_dom"/>
</dbReference>
<dbReference type="PANTHER" id="PTHR33744">
    <property type="entry name" value="CARBOHYDRATE DIACID REGULATOR"/>
    <property type="match status" value="1"/>
</dbReference>
<dbReference type="InterPro" id="IPR012914">
    <property type="entry name" value="PucR_dom"/>
</dbReference>
<evidence type="ECO:0000259" key="2">
    <source>
        <dbReference type="Pfam" id="PF13556"/>
    </source>
</evidence>
<keyword evidence="3" id="KW-0238">DNA-binding</keyword>
<proteinExistence type="predicted"/>
<sequence>MAMTLRHLCKYAKENYDMKLICGEKNMNNIVKWVHMLEDPETATFLKGQELIFSTGIGHDNTDWFIEFVRGLVENQASGLVLNIGPHIKEVPKELKAYCEALQFPLFTIPWQTKIVDITYDFCHNIMQAEKSELTVAEAFRNIIFFPDKISEYRPIIERKSYDVNASYRIVALSLQGMSKDNYLDYEKKVDLHLKRILYNYSDRFSVFRQDQYFIVILQNFSKENISKGLYRLEELCKDEKGYTICSGISRSDFGILSLSRNYKRAISVLKIAQKQVQNQLFYDDIGLYQLLIEVEDMKVLKKFYEDTLGQLEDYDKKNQTDYLETLKLYLDNNNSVEKVAKITFVHRNTINYKIKKIKEIIDCELNYQDGLKIYMAFHMKDFL</sequence>
<feature type="domain" description="Purine catabolism PurC-like" evidence="1">
    <location>
        <begin position="17"/>
        <end position="126"/>
    </location>
</feature>
<dbReference type="RefSeq" id="WP_132282134.1">
    <property type="nucleotide sequence ID" value="NZ_SMGQ01000012.1"/>
</dbReference>